<gene>
    <name evidence="1" type="ORF">ACFQRB_09930</name>
</gene>
<comment type="caution">
    <text evidence="1">The sequence shown here is derived from an EMBL/GenBank/DDBJ whole genome shotgun (WGS) entry which is preliminary data.</text>
</comment>
<accession>A0ABD5XNH1</accession>
<dbReference type="Proteomes" id="UP001596368">
    <property type="component" value="Unassembled WGS sequence"/>
</dbReference>
<dbReference type="AlphaFoldDB" id="A0ABD5XNH1"/>
<proteinExistence type="predicted"/>
<dbReference type="EMBL" id="JBHSZG010000001">
    <property type="protein sequence ID" value="MFC7136728.1"/>
    <property type="molecule type" value="Genomic_DNA"/>
</dbReference>
<sequence length="160" mass="16866">MVRSPRTQRVLLLLLAGCLVVSVASFAATATGQLAWQQRDGLAFTPTDLSVSDGDEPTVAIEFTVTNPTGVPVTIRPAVIGVFDGSAEAENRLVSARTARLADGSGTFRVPARGSTETTVLVDLPRENVERTRAAIADGRAVVSGTVTAELRDRRFSADV</sequence>
<protein>
    <recommendedName>
        <fullName evidence="3">LEA14-like dessication related protein</fullName>
    </recommendedName>
</protein>
<dbReference type="GeneID" id="81121513"/>
<keyword evidence="2" id="KW-1185">Reference proteome</keyword>
<name>A0ABD5XNH1_9EURY</name>
<evidence type="ECO:0000313" key="1">
    <source>
        <dbReference type="EMBL" id="MFC7136728.1"/>
    </source>
</evidence>
<evidence type="ECO:0008006" key="3">
    <source>
        <dbReference type="Google" id="ProtNLM"/>
    </source>
</evidence>
<evidence type="ECO:0000313" key="2">
    <source>
        <dbReference type="Proteomes" id="UP001596368"/>
    </source>
</evidence>
<dbReference type="RefSeq" id="WP_284014286.1">
    <property type="nucleotide sequence ID" value="NZ_CP126156.1"/>
</dbReference>
<reference evidence="1 2" key="1">
    <citation type="journal article" date="2019" name="Int. J. Syst. Evol. Microbiol.">
        <title>The Global Catalogue of Microorganisms (GCM) 10K type strain sequencing project: providing services to taxonomists for standard genome sequencing and annotation.</title>
        <authorList>
            <consortium name="The Broad Institute Genomics Platform"/>
            <consortium name="The Broad Institute Genome Sequencing Center for Infectious Disease"/>
            <person name="Wu L."/>
            <person name="Ma J."/>
        </authorList>
    </citation>
    <scope>NUCLEOTIDE SEQUENCE [LARGE SCALE GENOMIC DNA]</scope>
    <source>
        <strain evidence="1 2">DT92</strain>
    </source>
</reference>
<organism evidence="1 2">
    <name type="scientific">Halobaculum litoreum</name>
    <dbReference type="NCBI Taxonomy" id="3031998"/>
    <lineage>
        <taxon>Archaea</taxon>
        <taxon>Methanobacteriati</taxon>
        <taxon>Methanobacteriota</taxon>
        <taxon>Stenosarchaea group</taxon>
        <taxon>Halobacteria</taxon>
        <taxon>Halobacteriales</taxon>
        <taxon>Haloferacaceae</taxon>
        <taxon>Halobaculum</taxon>
    </lineage>
</organism>